<dbReference type="FunFam" id="1.20.1160.11:FF:000004">
    <property type="entry name" value="Paired amphipathic helix protein Sin3a"/>
    <property type="match status" value="1"/>
</dbReference>
<name>A0A1A9ZX18_GLOPL</name>
<feature type="compositionally biased region" description="Low complexity" evidence="19">
    <location>
        <begin position="1001"/>
        <end position="1021"/>
    </location>
</feature>
<evidence type="ECO:0000256" key="16">
    <source>
        <dbReference type="ARBA" id="ARBA00075105"/>
    </source>
</evidence>
<dbReference type="InterPro" id="IPR013194">
    <property type="entry name" value="HDAC_interact_dom"/>
</dbReference>
<organism evidence="21 22">
    <name type="scientific">Glossina pallidipes</name>
    <name type="common">Tsetse fly</name>
    <dbReference type="NCBI Taxonomy" id="7398"/>
    <lineage>
        <taxon>Eukaryota</taxon>
        <taxon>Metazoa</taxon>
        <taxon>Ecdysozoa</taxon>
        <taxon>Arthropoda</taxon>
        <taxon>Hexapoda</taxon>
        <taxon>Insecta</taxon>
        <taxon>Pterygota</taxon>
        <taxon>Neoptera</taxon>
        <taxon>Endopterygota</taxon>
        <taxon>Diptera</taxon>
        <taxon>Brachycera</taxon>
        <taxon>Muscomorpha</taxon>
        <taxon>Hippoboscoidea</taxon>
        <taxon>Glossinidae</taxon>
        <taxon>Glossina</taxon>
    </lineage>
</organism>
<evidence type="ECO:0000256" key="6">
    <source>
        <dbReference type="ARBA" id="ARBA00022843"/>
    </source>
</evidence>
<dbReference type="Proteomes" id="UP000092445">
    <property type="component" value="Unassembled WGS sequence"/>
</dbReference>
<dbReference type="SUPFAM" id="SSF47762">
    <property type="entry name" value="PAH2 domain"/>
    <property type="match status" value="3"/>
</dbReference>
<keyword evidence="2" id="KW-0678">Repressor</keyword>
<comment type="subcellular location">
    <subcellularLocation>
        <location evidence="1">Nucleus</location>
        <location evidence="1">Nucleolus</location>
    </subcellularLocation>
</comment>
<dbReference type="Pfam" id="PF02671">
    <property type="entry name" value="PAH"/>
    <property type="match status" value="3"/>
</dbReference>
<dbReference type="GO" id="GO:0061629">
    <property type="term" value="F:RNA polymerase II-specific DNA-binding transcription factor binding"/>
    <property type="evidence" value="ECO:0007669"/>
    <property type="project" value="UniProtKB-ARBA"/>
</dbReference>
<evidence type="ECO:0000256" key="9">
    <source>
        <dbReference type="ARBA" id="ARBA00023054"/>
    </source>
</evidence>
<feature type="domain" description="Histone deacetylase interacting" evidence="20">
    <location>
        <begin position="1042"/>
        <end position="1143"/>
    </location>
</feature>
<dbReference type="InterPro" id="IPR003822">
    <property type="entry name" value="PAH"/>
</dbReference>
<evidence type="ECO:0000256" key="17">
    <source>
        <dbReference type="ARBA" id="ARBA00081271"/>
    </source>
</evidence>
<evidence type="ECO:0000256" key="7">
    <source>
        <dbReference type="ARBA" id="ARBA00022990"/>
    </source>
</evidence>
<evidence type="ECO:0000256" key="15">
    <source>
        <dbReference type="ARBA" id="ARBA00068512"/>
    </source>
</evidence>
<keyword evidence="6" id="KW-0832">Ubl conjugation</keyword>
<evidence type="ECO:0000313" key="22">
    <source>
        <dbReference type="Proteomes" id="UP000092445"/>
    </source>
</evidence>
<reference evidence="22" key="1">
    <citation type="submission" date="2014-03" db="EMBL/GenBank/DDBJ databases">
        <authorList>
            <person name="Aksoy S."/>
            <person name="Warren W."/>
            <person name="Wilson R.K."/>
        </authorList>
    </citation>
    <scope>NUCLEOTIDE SEQUENCE [LARGE SCALE GENOMIC DNA]</scope>
    <source>
        <strain evidence="22">IAEA</strain>
    </source>
</reference>
<feature type="compositionally biased region" description="Acidic residues" evidence="19">
    <location>
        <begin position="1324"/>
        <end position="1334"/>
    </location>
</feature>
<comment type="function">
    <text evidence="13">Acts as a transcriptional repressor. Corepressor for REST. Interacts with MXI1 to repress MYC responsive genes and antagonize MYC oncogenic activities. Also interacts with MXD1-MAX heterodimers to repress transcription by tethering SIN3A to DNA. Acts cooperatively with OGT to repress transcription in parallel with histone deacetylation. Involved in the control of the circadian rhythms. Required for the transcriptional repression of circadian target genes, such as PER1, mediated by the large PER complex through histone deacetylation. Cooperates with FOXK1 to regulate cell cycle progression probably by repressing cell cycle inhibitor genes expression. Required for cortical neuron differentiation and callosal axon elongation.</text>
</comment>
<keyword evidence="5" id="KW-0677">Repeat</keyword>
<keyword evidence="22" id="KW-1185">Reference proteome</keyword>
<dbReference type="EnsemblMetazoa" id="GPAI027745-RA">
    <property type="protein sequence ID" value="GPAI027745-PA"/>
    <property type="gene ID" value="GPAI027745"/>
</dbReference>
<keyword evidence="11" id="KW-0804">Transcription</keyword>
<sequence>MMKRTREEVQYASRPGPGGVGGSGGGGGTSNNSSGNNATGVVTGSATVAGAAINIGAVVSGAHATNAGGALSVGLTTGNIAHHRILTPQHGGAQTIAYLPSTTPVAATNLKTSGDSIAAVGSGSVDVVGGNSRITQLTAGAVVTSGGAVNAASASLNPTTVQYSTSYNVSSLPAGSALKTSEGAVQIHVTGGGNATSGGSVGGAVITNPIVTPSTNSIRQRTISGTQNSSNISTSQTLVQPNAAAANNSQVNAASISGSGAPQPGQPGAPPRLKVEDALSYLDQVKYQYADQPQIYNNFLDIMKEFKSHCIDTPGVIQRVSTLFKGHTELIYGFNMFLPPGYKIEIHSDELGCSVPVVSMPSPPGSAPGSGTTVHAVSGTSMIAHKVSSNNSVNVHQLQASGSGGAVNLMTHGGTPLPQTTIHALQPPPQQSPSSGGGGHTPTHTPHANTSPASGQVTVATVNASALNLPQNYSRDRERSTAAAATGNLVVGGPPTPNSLNDLSPQSATSSAHHNLHHISQAHQSMMMGETAAPAGGPQQQPVEFNHAITYVNKIKNRFQNQPEKYKKFLEILHTYQKEQKVIKEGSGSSLNQGKTLTEQEVYTQVAKLFGQDEDLLREFGQFLPDATNHQAQQYMTKSHNEHKRTMAALSGGAHITMSPASGSVGSATGSPLHLGSGATLSQLGNSAHAAALGNLSAVNTSVSIKSSYNNNQQNHIIGSSGSRGDALAASSDLMYEKDYRGIHVNVHHQAGASHHHLSGGAAGGGNIRGSFDSKDSHRPNHHASVVTGNQKYMSHHHHGHNQNNQAVIGPNMSTASLGGHVSKKSPSYSSLSAGLANASGAGMQHLSSAVSNVGGLNYVAAPQNAYHSQMPHVGSRRHADGDLSLSSGVPPTKRHKPICRDISFSEASRKCSIQDAAFFDKVRKALRSPEVYENFLRCLTLYTEEIVSKTELLNLVSPFLSKFPDLLRWFTDFLGPPVSQVSGSACGITGGHLEGIPLQAAQRQNSSNSSSGANNTTGGNVNDRQNSLQANDHTQEIDLASCKRLGASYCALPQSTIPKKCSGRTALCREVLNDKWVSFPTWASEDSTFVTSRKTQFEETIYRTEDERFELDVVIETNSATIRVLEGVQKKMSRMSPEDLARYHLDDYLGGTSQTIHQRAIYRIYGDKAGEIIQGLKKNPAVAVPIVLKRLKVKEEEWRDAQKTFNKQWREQNEKYYLKSLDHQAINFKPNDMKALRSKSLFNEIETLYDERHDQEDDNGEPVTGPHLILPYKDKTILDDAANLLIHHVKRQTGIQKQEKTKIKQILRQFVPDLFFAIRQPLSDDEREDDDNDKMDIDPANCSGSTSSSREKFISNKNSISSLHSNALSTINTSITSMATTTLLNTSNSTITTPPSSLSTNSTLNSSALVKAEIGNNSSNSIMDVKDPSIIINHAITTDVTNTTTIATLSTSTLNITTTTTSALTITQTASSAAMLDKNLATNLNVNMESTIGRDNLFTNANVSSTSASVTSGIGSSNNNQTSNTITDSKTTTSSLSITSPTSITSQVINSSDKGTNNGRCGYNPSTLTNDNVIIVTATNSLTSSPGMSTMTTATISSASPTKQQHAELSSNGATGVCNSNVLDDIKLEIKQEDEQQIATADIIIPPHAISKHLEEAYTLFFANNNWYLFFRLHAILCERLRTMLERARIIATEEQKYKTNRRENIATALRLKPKNDIAVEDYYPTFLDMLKSVLDGNMDSTTFEDSMREMFGIHAYISFTLDKVVSNAVRQLQNCVTERTALECVELFHQEQKHNAAGGLCRKAHLRFNTEMLYQRKAEEMLHEENCFKIYMYKIDCRITIELLDTESEDVAEREKPVNKVKSWSKYVDRLTNPNSTNSLNNNALTNNNASNTLMNASVINMEVNTDLPSNEIKSERWDEDGLLDSHICRKARFLKRNKRTASLRAEQLRLMHERKSLTSNASIGSASPSTVNDNASENSVISASLQLSLNNIIANNAAASTNTVTEAATSPISLWNKRPPERIGSALVCSSGEKYFINDRDEIKLNSSGRQVFVINKNLKFFKLDSVRKAKVCHEQVTQRKFKRFQQFVQAWLTNHVTVEQQQQCNEWLLGTNSSTATVNVAGGVNSTHNPIVNNWSTLTIPRTKVIIQNDVKKTPYRLYQRYKVLSAGNNINNVNANNNNANNNNNNNSSTSSFAAGSNSNNNNNNNNNSNSNNSNNNNNNNSSTSSFAAGSNSNNNNNNNNNSNSNNSNNNNNNNNTSSSSSIGGCGSGNVGSCNATFTLSSNTTGAGGGGCSTSITNLVTVTSTTTAGMILNSLASVPNLNQTEAAATATATVTSLVPTPHCNSVAGLSQSSVVVVAEAAQVRPMES</sequence>
<keyword evidence="9" id="KW-0175">Coiled coil</keyword>
<evidence type="ECO:0000256" key="4">
    <source>
        <dbReference type="ARBA" id="ARBA00022553"/>
    </source>
</evidence>
<keyword evidence="7" id="KW-0007">Acetylation</keyword>
<evidence type="ECO:0000313" key="21">
    <source>
        <dbReference type="EnsemblMetazoa" id="GPAI027745-PA"/>
    </source>
</evidence>
<evidence type="ECO:0000256" key="19">
    <source>
        <dbReference type="SAM" id="MobiDB-lite"/>
    </source>
</evidence>
<dbReference type="GO" id="GO:0003714">
    <property type="term" value="F:transcription corepressor activity"/>
    <property type="evidence" value="ECO:0007669"/>
    <property type="project" value="InterPro"/>
</dbReference>
<accession>A0A1A9ZX18</accession>
<feature type="region of interest" description="Disordered" evidence="19">
    <location>
        <begin position="872"/>
        <end position="891"/>
    </location>
</feature>
<proteinExistence type="predicted"/>
<feature type="region of interest" description="Disordered" evidence="19">
    <location>
        <begin position="1"/>
        <end position="36"/>
    </location>
</feature>
<dbReference type="STRING" id="7398.A0A1A9ZX18"/>
<evidence type="ECO:0000256" key="2">
    <source>
        <dbReference type="ARBA" id="ARBA00022491"/>
    </source>
</evidence>
<dbReference type="VEuPathDB" id="VectorBase:GPAI027745"/>
<dbReference type="GO" id="GO:0000122">
    <property type="term" value="P:negative regulation of transcription by RNA polymerase II"/>
    <property type="evidence" value="ECO:0007669"/>
    <property type="project" value="TreeGrafter"/>
</dbReference>
<feature type="region of interest" description="Disordered" evidence="19">
    <location>
        <begin position="1511"/>
        <end position="1542"/>
    </location>
</feature>
<dbReference type="GO" id="GO:0048511">
    <property type="term" value="P:rhythmic process"/>
    <property type="evidence" value="ECO:0007669"/>
    <property type="project" value="UniProtKB-KW"/>
</dbReference>
<evidence type="ECO:0000259" key="20">
    <source>
        <dbReference type="SMART" id="SM00761"/>
    </source>
</evidence>
<evidence type="ECO:0000256" key="1">
    <source>
        <dbReference type="ARBA" id="ARBA00004604"/>
    </source>
</evidence>
<evidence type="ECO:0000256" key="8">
    <source>
        <dbReference type="ARBA" id="ARBA00023015"/>
    </source>
</evidence>
<dbReference type="InterPro" id="IPR036600">
    <property type="entry name" value="PAH_sf"/>
</dbReference>
<dbReference type="PANTHER" id="PTHR12346:SF0">
    <property type="entry name" value="SIN3A, ISOFORM G"/>
    <property type="match status" value="1"/>
</dbReference>
<feature type="region of interest" description="Disordered" evidence="19">
    <location>
        <begin position="487"/>
        <end position="514"/>
    </location>
</feature>
<keyword evidence="12 18" id="KW-0539">Nucleus</keyword>
<keyword evidence="10" id="KW-0090">Biological rhythms</keyword>
<dbReference type="SMART" id="SM00761">
    <property type="entry name" value="HDAC_interact"/>
    <property type="match status" value="1"/>
</dbReference>
<evidence type="ECO:0000256" key="18">
    <source>
        <dbReference type="PROSITE-ProRule" id="PRU00810"/>
    </source>
</evidence>
<evidence type="ECO:0000256" key="12">
    <source>
        <dbReference type="ARBA" id="ARBA00023242"/>
    </source>
</evidence>
<dbReference type="FunFam" id="1.20.1160.11:FF:000001">
    <property type="entry name" value="Paired amphipathic helix protein Sin3"/>
    <property type="match status" value="1"/>
</dbReference>
<evidence type="ECO:0000256" key="5">
    <source>
        <dbReference type="ARBA" id="ARBA00022737"/>
    </source>
</evidence>
<dbReference type="PANTHER" id="PTHR12346">
    <property type="entry name" value="SIN3B-RELATED"/>
    <property type="match status" value="1"/>
</dbReference>
<feature type="region of interest" description="Disordered" evidence="19">
    <location>
        <begin position="1322"/>
        <end position="1351"/>
    </location>
</feature>
<dbReference type="Gene3D" id="1.20.1160.11">
    <property type="entry name" value="Paired amphipathic helix"/>
    <property type="match status" value="3"/>
</dbReference>
<dbReference type="GO" id="GO:0005730">
    <property type="term" value="C:nucleolus"/>
    <property type="evidence" value="ECO:0007669"/>
    <property type="project" value="UniProtKB-SubCell"/>
</dbReference>
<feature type="region of interest" description="Disordered" evidence="19">
    <location>
        <begin position="751"/>
        <end position="832"/>
    </location>
</feature>
<evidence type="ECO:0000256" key="11">
    <source>
        <dbReference type="ARBA" id="ARBA00023163"/>
    </source>
</evidence>
<feature type="region of interest" description="Disordered" evidence="19">
    <location>
        <begin position="404"/>
        <end position="454"/>
    </location>
</feature>
<dbReference type="InterPro" id="IPR039774">
    <property type="entry name" value="Sin3-like"/>
</dbReference>
<evidence type="ECO:0000256" key="10">
    <source>
        <dbReference type="ARBA" id="ARBA00023108"/>
    </source>
</evidence>
<dbReference type="InterPro" id="IPR031693">
    <property type="entry name" value="Sin3_C"/>
</dbReference>
<evidence type="ECO:0000256" key="3">
    <source>
        <dbReference type="ARBA" id="ARBA00022499"/>
    </source>
</evidence>
<dbReference type="Pfam" id="PF16879">
    <property type="entry name" value="Sin3a_C"/>
    <property type="match status" value="1"/>
</dbReference>
<feature type="compositionally biased region" description="Gly residues" evidence="19">
    <location>
        <begin position="16"/>
        <end position="29"/>
    </location>
</feature>
<dbReference type="FunFam" id="1.20.1160.11:FF:000002">
    <property type="entry name" value="Paired amphipathic helix protein SIN3"/>
    <property type="match status" value="1"/>
</dbReference>
<keyword evidence="3" id="KW-1017">Isopeptide bond</keyword>
<keyword evidence="8" id="KW-0805">Transcription regulation</keyword>
<reference evidence="21" key="2">
    <citation type="submission" date="2020-05" db="UniProtKB">
        <authorList>
            <consortium name="EnsemblMetazoa"/>
        </authorList>
    </citation>
    <scope>IDENTIFICATION</scope>
    <source>
        <strain evidence="21">IAEA</strain>
    </source>
</reference>
<feature type="region of interest" description="Disordered" evidence="19">
    <location>
        <begin position="1001"/>
        <end position="1027"/>
    </location>
</feature>
<feature type="region of interest" description="Disordered" evidence="19">
    <location>
        <begin position="2177"/>
        <end position="2267"/>
    </location>
</feature>
<dbReference type="PROSITE" id="PS51477">
    <property type="entry name" value="PAH"/>
    <property type="match status" value="3"/>
</dbReference>
<keyword evidence="4" id="KW-0597">Phosphoprotein</keyword>
<evidence type="ECO:0000256" key="13">
    <source>
        <dbReference type="ARBA" id="ARBA00056268"/>
    </source>
</evidence>
<dbReference type="GO" id="GO:0070822">
    <property type="term" value="C:Sin3-type complex"/>
    <property type="evidence" value="ECO:0007669"/>
    <property type="project" value="TreeGrafter"/>
</dbReference>
<comment type="subunit">
    <text evidence="14">Interacts with ARID4B, BRMS1L, HCFC1, HDAC1, HDAC2, MXI1, SAP30L, SAP130, SFPQ and TOPORS. Interacts with OGT (via TPRs 1-6); the interaction mediates transcriptional repression in parallel with histone deacetylase. Interacts with BAZ2A, MXD1, MXD3, MXD4, MBD2, DACH1, NCOR1, NR4A2, REST, RLIM, SAP30, SETDB1, SMYD2, and SUDS3. Interacts with PHF12 in a complex composed of HDAC1, PHF12 and SAP30. Interacts with TET1; the interaction recruits SIN3A to gene promoters. The large PER complex involved in the histone deacetylation is composed of at least HDAC1, PER2, SFPQ and SIN3A. Interacts with KLF11. Interacts with PPHLN1. Found in a complex with YY1, GON4L and HDAC1. Interacts (via PAH2) with FOXK1. Interacts with FOXK2. Found in a complex composed of at least SINHCAF, SIN3A, HDAC1, SAP30, RBBP4, OGT and TET1. Interacts with SINHCAF. Interacts with SPHK2.</text>
</comment>
<protein>
    <recommendedName>
        <fullName evidence="15">Paired amphipathic helix protein Sin3a</fullName>
    </recommendedName>
    <alternativeName>
        <fullName evidence="16">Histone deacetylase complex subunit Sin3a</fullName>
    </alternativeName>
    <alternativeName>
        <fullName evidence="17">Transcriptional corepressor Sin3a</fullName>
    </alternativeName>
</protein>
<dbReference type="Pfam" id="PF08295">
    <property type="entry name" value="Sin3_corepress"/>
    <property type="match status" value="1"/>
</dbReference>
<feature type="compositionally biased region" description="Polar residues" evidence="19">
    <location>
        <begin position="498"/>
        <end position="513"/>
    </location>
</feature>
<evidence type="ECO:0000256" key="14">
    <source>
        <dbReference type="ARBA" id="ARBA00061761"/>
    </source>
</evidence>